<feature type="domain" description="GTA TIM-barrel-like" evidence="1">
    <location>
        <begin position="447"/>
        <end position="745"/>
    </location>
</feature>
<evidence type="ECO:0000313" key="5">
    <source>
        <dbReference type="Proteomes" id="UP000029858"/>
    </source>
</evidence>
<dbReference type="Pfam" id="PF13547">
    <property type="entry name" value="GTA_TIM"/>
    <property type="match status" value="1"/>
</dbReference>
<gene>
    <name evidence="4" type="ORF">IX56_01275</name>
</gene>
<dbReference type="Pfam" id="PF13550">
    <property type="entry name" value="Phage-tail_3"/>
    <property type="match status" value="1"/>
</dbReference>
<evidence type="ECO:0000259" key="1">
    <source>
        <dbReference type="Pfam" id="PF13547"/>
    </source>
</evidence>
<dbReference type="CDD" id="cd19607">
    <property type="entry name" value="GTA_TIM-barrel-like"/>
    <property type="match status" value="1"/>
</dbReference>
<sequence>MATLVLGAAGAAIGGSIGGAILGVSAATIGGFIGSTIGSVVDSWIISSLAPTHRIEGARLDTLRITSATEGAVIPRLYGRMRMGGNIIWATDFREETKTTTQGGGKGGGGGKVKTTEYLYYASFAVALCEGPITGIGRIWADGKPMELSGVTWRWYPGDDAQTADPFIAARMGAASTPAYRGTAYVVFEELALSTYGNRLPQLSFEVFRPLADADTAEGLTRAVTMIPASGEFTYATQAIRKTDGGATVPENLNALADSTDMVEALDRLQAMAPAVESVSLVVAWFGDDLRAGSCKVRPGVEVSAKSTTPATWSVNGVTRANAFLVSRDAEGRPVYGGTPSDFAVVQAIQEMKARVLRVTFYPFILMDVPPGNTLPNPYSDNAAETGQPAFPWRGRITCSPAAGFSGTVDKTAPAASQIAALFGAATPASFSVTGQSVSWTGPSGDWGLRRMVLHYAHLCAAAGGVDAFLIGTEMPGLTTIRSNASTYPAVQAYRDLLADVRSILGVGTKIGYAADWSEYFGHQPGDGSGDVFFHLDPLWADPEIDFVGIDNYMPLSDWRDGFEHLDAAEGWPAIYDRAYLQGNIAGGEGFDWFYASAADRSAQVRTPITDGAASKPWVFRYKDLRSWWSNAHYNRPGGVESGTATAWTPQSKPIWFTELGCPAIDRGTNQPNVFFDPKSSESFTPHFSRGWRDDAIQRAYLEATYLWWGDAANNPISSVYGGRMVHVPECAAWTWDARPYPFFPALTDVWTDAANWRLGHWLTGRLGAVSLAALVRHLCLRAGLPESRIDVTGLWGAVEGYAITALESPRASITTLSRHFGFDAVETEGVIRFVMRGRASVATVSPDDLVAAREGDVLELTRGQETELPQALKWQVARADEDYEAAQVEARRITVDTTRIASESFPMAVPPEEAERRCRRALMEAWIGRESATFRLPPSRLALDPADVIRLAHDGREVEFRLVSVADAEARGIEAVRQDRGAYDLPPGDPRPASLASPVVFGTPEVVMLDLPQISEDQPAHRPLIAGHASPWPGEIAVFRSASPDDFNLLTTFGSRARIGTLAFDFFPGPTSRFDLGNALVVDLLAGTLESVTDVALFGGANALAVETAAGVWEIVQAGQAELIAAGRYRLTRLLRGQRGTEHAIGDPAQAGARVVVLDATLASLPIAEADLGLPWNWRVGPAARSVSDASYAALGFTPTGRGLLPFAPVHAEQPWRTARSPGDLTIRWTRRSRALVADAWEQVEVPLAEDLESYDVQILDGPAVKRTLTSITTSVLYNAAQQTADWGAPLGPGQTLAIRIYQLSNRLGRGTPATVTLQF</sequence>
<feature type="domain" description="Rcc01698-like C-terminal" evidence="3">
    <location>
        <begin position="1058"/>
        <end position="1157"/>
    </location>
</feature>
<protein>
    <submittedName>
        <fullName evidence="4">Gene transfer agent (GTA)</fullName>
    </submittedName>
</protein>
<dbReference type="Pfam" id="PF23666">
    <property type="entry name" value="Rcc01698_C"/>
    <property type="match status" value="1"/>
</dbReference>
<dbReference type="InterPro" id="IPR056490">
    <property type="entry name" value="Rcc01698_C"/>
</dbReference>
<evidence type="ECO:0000313" key="4">
    <source>
        <dbReference type="EMBL" id="KGJ23585.1"/>
    </source>
</evidence>
<accession>A0A099GL80</accession>
<dbReference type="Proteomes" id="UP000029858">
    <property type="component" value="Unassembled WGS sequence"/>
</dbReference>
<dbReference type="Gene3D" id="3.20.20.80">
    <property type="entry name" value="Glycosidases"/>
    <property type="match status" value="1"/>
</dbReference>
<organism evidence="4 5">
    <name type="scientific">Paracoccus sanguinis</name>
    <dbReference type="NCBI Taxonomy" id="1545044"/>
    <lineage>
        <taxon>Bacteria</taxon>
        <taxon>Pseudomonadati</taxon>
        <taxon>Pseudomonadota</taxon>
        <taxon>Alphaproteobacteria</taxon>
        <taxon>Rhodobacterales</taxon>
        <taxon>Paracoccaceae</taxon>
        <taxon>Paracoccus</taxon>
    </lineage>
</organism>
<dbReference type="EMBL" id="JRKQ01000003">
    <property type="protein sequence ID" value="KGJ23585.1"/>
    <property type="molecule type" value="Genomic_DNA"/>
</dbReference>
<proteinExistence type="predicted"/>
<name>A0A099GL80_9RHOB</name>
<comment type="caution">
    <text evidence="4">The sequence shown here is derived from an EMBL/GenBank/DDBJ whole genome shotgun (WGS) entry which is preliminary data.</text>
</comment>
<evidence type="ECO:0000259" key="2">
    <source>
        <dbReference type="Pfam" id="PF13550"/>
    </source>
</evidence>
<evidence type="ECO:0000259" key="3">
    <source>
        <dbReference type="Pfam" id="PF23666"/>
    </source>
</evidence>
<reference evidence="4 5" key="1">
    <citation type="submission" date="2014-09" db="EMBL/GenBank/DDBJ databases">
        <authorList>
            <person name="McGinnis J.M."/>
            <person name="Wolfgang W.J."/>
        </authorList>
    </citation>
    <scope>NUCLEOTIDE SEQUENCE [LARGE SCALE GENOMIC DNA]</scope>
    <source>
        <strain evidence="4 5">5503</strain>
    </source>
</reference>
<feature type="domain" description="Tip attachment protein J" evidence="2">
    <location>
        <begin position="808"/>
        <end position="966"/>
    </location>
</feature>
<dbReference type="InterPro" id="IPR032876">
    <property type="entry name" value="J_dom"/>
</dbReference>
<dbReference type="RefSeq" id="WP_036706636.1">
    <property type="nucleotide sequence ID" value="NZ_JRKQ01000003.1"/>
</dbReference>
<reference evidence="4 5" key="2">
    <citation type="submission" date="2014-10" db="EMBL/GenBank/DDBJ databases">
        <title>Paracoccus sanguinis sp. nov., isolated from clinical specimens of New York State patients.</title>
        <authorList>
            <person name="Mingle L.A."/>
            <person name="Cole J.A."/>
            <person name="Lapierre P."/>
            <person name="Musser K.A."/>
        </authorList>
    </citation>
    <scope>NUCLEOTIDE SEQUENCE [LARGE SCALE GENOMIC DNA]</scope>
    <source>
        <strain evidence="4 5">5503</strain>
    </source>
</reference>
<dbReference type="InterPro" id="IPR025195">
    <property type="entry name" value="GTA_TIM_dom"/>
</dbReference>